<comment type="caution">
    <text evidence="1">The sequence shown here is derived from an EMBL/GenBank/DDBJ whole genome shotgun (WGS) entry which is preliminary data.</text>
</comment>
<sequence>MDGDSDNMDGASDIIDVSPMGDIILVLGPPEEKQLRLKVSSTILRSASKVFDKMFSPPWRESSRIMSPESPQDIDLPEDDPEVMKTICYAIHHRPDMIPFDKMSGKEILHAAQAIDKYDLGAAMQLVTDRWLRQQLPAEQLPAKDPKDLLYMAAAASVLKNYEAFSRFTWLIMLTHTGNYFRFYEDKLLTDLLPPELLTILAERSFKLRTRLLRAAQTVGTGGCGSTCGVWDCLNANAQGWVRAFDFVAGSKHTILKMIQELVPIANLEDTYRKGYCRKEFNRGLQDHSQLLSRQATLYSKFRNWGQEQTSVCLECLQSGCPTEDTCNHADAKVDRFPHLDRWYL</sequence>
<name>A0AAN6NKJ3_9PEZI</name>
<keyword evidence="2" id="KW-1185">Reference proteome</keyword>
<evidence type="ECO:0000313" key="1">
    <source>
        <dbReference type="EMBL" id="KAK3947542.1"/>
    </source>
</evidence>
<evidence type="ECO:0000313" key="2">
    <source>
        <dbReference type="Proteomes" id="UP001303222"/>
    </source>
</evidence>
<dbReference type="EMBL" id="MU859339">
    <property type="protein sequence ID" value="KAK3947542.1"/>
    <property type="molecule type" value="Genomic_DNA"/>
</dbReference>
<gene>
    <name evidence="1" type="ORF">QBC32DRAFT_354003</name>
</gene>
<evidence type="ECO:0008006" key="3">
    <source>
        <dbReference type="Google" id="ProtNLM"/>
    </source>
</evidence>
<accession>A0AAN6NKJ3</accession>
<dbReference type="Gene3D" id="3.30.710.10">
    <property type="entry name" value="Potassium Channel Kv1.1, Chain A"/>
    <property type="match status" value="1"/>
</dbReference>
<dbReference type="Proteomes" id="UP001303222">
    <property type="component" value="Unassembled WGS sequence"/>
</dbReference>
<dbReference type="AlphaFoldDB" id="A0AAN6NKJ3"/>
<reference evidence="1" key="2">
    <citation type="submission" date="2023-06" db="EMBL/GenBank/DDBJ databases">
        <authorList>
            <consortium name="Lawrence Berkeley National Laboratory"/>
            <person name="Mondo S.J."/>
            <person name="Hensen N."/>
            <person name="Bonometti L."/>
            <person name="Westerberg I."/>
            <person name="Brannstrom I.O."/>
            <person name="Guillou S."/>
            <person name="Cros-Aarteil S."/>
            <person name="Calhoun S."/>
            <person name="Haridas S."/>
            <person name="Kuo A."/>
            <person name="Pangilinan J."/>
            <person name="Riley R."/>
            <person name="Labutti K."/>
            <person name="Andreopoulos B."/>
            <person name="Lipzen A."/>
            <person name="Chen C."/>
            <person name="Yanf M."/>
            <person name="Daum C."/>
            <person name="Ng V."/>
            <person name="Clum A."/>
            <person name="Steindorff A."/>
            <person name="Ohm R."/>
            <person name="Martin F."/>
            <person name="Silar P."/>
            <person name="Natvig D."/>
            <person name="Lalanne C."/>
            <person name="Gautier V."/>
            <person name="Ament-Velasquez S.L."/>
            <person name="Kruys A."/>
            <person name="Hutchinson M.I."/>
            <person name="Powell A.J."/>
            <person name="Barry K."/>
            <person name="Miller A.N."/>
            <person name="Grigoriev I.V."/>
            <person name="Debuchy R."/>
            <person name="Gladieux P."/>
            <person name="Thoren M.H."/>
            <person name="Johannesson H."/>
        </authorList>
    </citation>
    <scope>NUCLEOTIDE SEQUENCE</scope>
    <source>
        <strain evidence="1">CBS 626.80</strain>
    </source>
</reference>
<reference evidence="1" key="1">
    <citation type="journal article" date="2023" name="Mol. Phylogenet. Evol.">
        <title>Genome-scale phylogeny and comparative genomics of the fungal order Sordariales.</title>
        <authorList>
            <person name="Hensen N."/>
            <person name="Bonometti L."/>
            <person name="Westerberg I."/>
            <person name="Brannstrom I.O."/>
            <person name="Guillou S."/>
            <person name="Cros-Aarteil S."/>
            <person name="Calhoun S."/>
            <person name="Haridas S."/>
            <person name="Kuo A."/>
            <person name="Mondo S."/>
            <person name="Pangilinan J."/>
            <person name="Riley R."/>
            <person name="LaButti K."/>
            <person name="Andreopoulos B."/>
            <person name="Lipzen A."/>
            <person name="Chen C."/>
            <person name="Yan M."/>
            <person name="Daum C."/>
            <person name="Ng V."/>
            <person name="Clum A."/>
            <person name="Steindorff A."/>
            <person name="Ohm R.A."/>
            <person name="Martin F."/>
            <person name="Silar P."/>
            <person name="Natvig D.O."/>
            <person name="Lalanne C."/>
            <person name="Gautier V."/>
            <person name="Ament-Velasquez S.L."/>
            <person name="Kruys A."/>
            <person name="Hutchinson M.I."/>
            <person name="Powell A.J."/>
            <person name="Barry K."/>
            <person name="Miller A.N."/>
            <person name="Grigoriev I.V."/>
            <person name="Debuchy R."/>
            <person name="Gladieux P."/>
            <person name="Hiltunen Thoren M."/>
            <person name="Johannesson H."/>
        </authorList>
    </citation>
    <scope>NUCLEOTIDE SEQUENCE</scope>
    <source>
        <strain evidence="1">CBS 626.80</strain>
    </source>
</reference>
<proteinExistence type="predicted"/>
<dbReference type="InterPro" id="IPR011333">
    <property type="entry name" value="SKP1/BTB/POZ_sf"/>
</dbReference>
<protein>
    <recommendedName>
        <fullName evidence="3">BTB domain-containing protein</fullName>
    </recommendedName>
</protein>
<organism evidence="1 2">
    <name type="scientific">Pseudoneurospora amorphoporcata</name>
    <dbReference type="NCBI Taxonomy" id="241081"/>
    <lineage>
        <taxon>Eukaryota</taxon>
        <taxon>Fungi</taxon>
        <taxon>Dikarya</taxon>
        <taxon>Ascomycota</taxon>
        <taxon>Pezizomycotina</taxon>
        <taxon>Sordariomycetes</taxon>
        <taxon>Sordariomycetidae</taxon>
        <taxon>Sordariales</taxon>
        <taxon>Sordariaceae</taxon>
        <taxon>Pseudoneurospora</taxon>
    </lineage>
</organism>